<keyword evidence="10" id="KW-0626">Porin</keyword>
<keyword evidence="8" id="KW-0625">Polysaccharide transport</keyword>
<proteinExistence type="inferred from homology"/>
<evidence type="ECO:0000256" key="12">
    <source>
        <dbReference type="ARBA" id="ARBA00023139"/>
    </source>
</evidence>
<gene>
    <name evidence="18" type="ORF">ACFQ1M_17845</name>
</gene>
<keyword evidence="12" id="KW-0564">Palmitate</keyword>
<evidence type="ECO:0000256" key="15">
    <source>
        <dbReference type="SAM" id="Phobius"/>
    </source>
</evidence>
<dbReference type="PANTHER" id="PTHR33619">
    <property type="entry name" value="POLYSACCHARIDE EXPORT PROTEIN GFCE-RELATED"/>
    <property type="match status" value="1"/>
</dbReference>
<evidence type="ECO:0000256" key="8">
    <source>
        <dbReference type="ARBA" id="ARBA00023047"/>
    </source>
</evidence>
<protein>
    <submittedName>
        <fullName evidence="18">Polysaccharide biosynthesis/export family protein</fullName>
    </submittedName>
</protein>
<dbReference type="InterPro" id="IPR054765">
    <property type="entry name" value="SLBB_dom"/>
</dbReference>
<evidence type="ECO:0000256" key="3">
    <source>
        <dbReference type="ARBA" id="ARBA00022448"/>
    </source>
</evidence>
<evidence type="ECO:0000256" key="1">
    <source>
        <dbReference type="ARBA" id="ARBA00004571"/>
    </source>
</evidence>
<evidence type="ECO:0000259" key="16">
    <source>
        <dbReference type="Pfam" id="PF02563"/>
    </source>
</evidence>
<keyword evidence="5" id="KW-0762">Sugar transport</keyword>
<keyword evidence="15" id="KW-1133">Transmembrane helix</keyword>
<evidence type="ECO:0000256" key="5">
    <source>
        <dbReference type="ARBA" id="ARBA00022597"/>
    </source>
</evidence>
<keyword evidence="14" id="KW-0449">Lipoprotein</keyword>
<dbReference type="Pfam" id="PF02563">
    <property type="entry name" value="Poly_export"/>
    <property type="match status" value="1"/>
</dbReference>
<sequence>MLTVSSCITRKQYSYLQGTDEELTVNNMLKKDDPYKVQVNDILKINIKTLNQELVAIFNATPGALGNVAGSNYPVNRHGNIRMPILGDVNVLGYTTEEIRMEVEQRLLAEYLTPNSQLYVRVSLAGLRFTVLGEVNNPGTKSIDQEKVNILEAMAAASEIPITGDKRDVRIFRQYPDGKRKVHRIDLTQITALDSEYFYIQPNDIIVVDALPQKLIGTGTTGLQTFTTIFSVVSVITSTVLLIRNLN</sequence>
<keyword evidence="3" id="KW-0813">Transport</keyword>
<evidence type="ECO:0000313" key="18">
    <source>
        <dbReference type="EMBL" id="MFD0864082.1"/>
    </source>
</evidence>
<evidence type="ECO:0000256" key="9">
    <source>
        <dbReference type="ARBA" id="ARBA00023065"/>
    </source>
</evidence>
<evidence type="ECO:0000256" key="11">
    <source>
        <dbReference type="ARBA" id="ARBA00023136"/>
    </source>
</evidence>
<organism evidence="18 19">
    <name type="scientific">Sungkyunkwania multivorans</name>
    <dbReference type="NCBI Taxonomy" id="1173618"/>
    <lineage>
        <taxon>Bacteria</taxon>
        <taxon>Pseudomonadati</taxon>
        <taxon>Bacteroidota</taxon>
        <taxon>Flavobacteriia</taxon>
        <taxon>Flavobacteriales</taxon>
        <taxon>Flavobacteriaceae</taxon>
        <taxon>Sungkyunkwania</taxon>
    </lineage>
</organism>
<dbReference type="RefSeq" id="WP_386411052.1">
    <property type="nucleotide sequence ID" value="NZ_JBHTJH010000025.1"/>
</dbReference>
<dbReference type="InterPro" id="IPR003715">
    <property type="entry name" value="Poly_export_N"/>
</dbReference>
<evidence type="ECO:0000256" key="14">
    <source>
        <dbReference type="ARBA" id="ARBA00023288"/>
    </source>
</evidence>
<feature type="transmembrane region" description="Helical" evidence="15">
    <location>
        <begin position="223"/>
        <end position="243"/>
    </location>
</feature>
<keyword evidence="13" id="KW-0998">Cell outer membrane</keyword>
<keyword evidence="19" id="KW-1185">Reference proteome</keyword>
<dbReference type="Gene3D" id="3.10.560.10">
    <property type="entry name" value="Outer membrane lipoprotein wza domain like"/>
    <property type="match status" value="1"/>
</dbReference>
<keyword evidence="11 15" id="KW-0472">Membrane</keyword>
<reference evidence="19" key="1">
    <citation type="journal article" date="2019" name="Int. J. Syst. Evol. Microbiol.">
        <title>The Global Catalogue of Microorganisms (GCM) 10K type strain sequencing project: providing services to taxonomists for standard genome sequencing and annotation.</title>
        <authorList>
            <consortium name="The Broad Institute Genomics Platform"/>
            <consortium name="The Broad Institute Genome Sequencing Center for Infectious Disease"/>
            <person name="Wu L."/>
            <person name="Ma J."/>
        </authorList>
    </citation>
    <scope>NUCLEOTIDE SEQUENCE [LARGE SCALE GENOMIC DNA]</scope>
    <source>
        <strain evidence="19">CCUG 62952</strain>
    </source>
</reference>
<evidence type="ECO:0000259" key="17">
    <source>
        <dbReference type="Pfam" id="PF22461"/>
    </source>
</evidence>
<keyword evidence="7" id="KW-0732">Signal</keyword>
<feature type="domain" description="SLBB" evidence="17">
    <location>
        <begin position="128"/>
        <end position="208"/>
    </location>
</feature>
<comment type="similarity">
    <text evidence="2">Belongs to the BexD/CtrA/VexA family.</text>
</comment>
<name>A0ABW3D445_9FLAO</name>
<keyword evidence="6 15" id="KW-0812">Transmembrane</keyword>
<evidence type="ECO:0000256" key="2">
    <source>
        <dbReference type="ARBA" id="ARBA00009450"/>
    </source>
</evidence>
<dbReference type="Pfam" id="PF22461">
    <property type="entry name" value="SLBB_2"/>
    <property type="match status" value="1"/>
</dbReference>
<dbReference type="InterPro" id="IPR049712">
    <property type="entry name" value="Poly_export"/>
</dbReference>
<accession>A0ABW3D445</accession>
<keyword evidence="9" id="KW-0406">Ion transport</keyword>
<evidence type="ECO:0000256" key="13">
    <source>
        <dbReference type="ARBA" id="ARBA00023237"/>
    </source>
</evidence>
<comment type="subcellular location">
    <subcellularLocation>
        <location evidence="1">Cell outer membrane</location>
        <topology evidence="1">Multi-pass membrane protein</topology>
    </subcellularLocation>
</comment>
<dbReference type="EMBL" id="JBHTJH010000025">
    <property type="protein sequence ID" value="MFD0864082.1"/>
    <property type="molecule type" value="Genomic_DNA"/>
</dbReference>
<keyword evidence="4" id="KW-1134">Transmembrane beta strand</keyword>
<dbReference type="Proteomes" id="UP001596978">
    <property type="component" value="Unassembled WGS sequence"/>
</dbReference>
<evidence type="ECO:0000256" key="6">
    <source>
        <dbReference type="ARBA" id="ARBA00022692"/>
    </source>
</evidence>
<feature type="domain" description="Polysaccharide export protein N-terminal" evidence="16">
    <location>
        <begin position="31"/>
        <end position="122"/>
    </location>
</feature>
<evidence type="ECO:0000256" key="10">
    <source>
        <dbReference type="ARBA" id="ARBA00023114"/>
    </source>
</evidence>
<comment type="caution">
    <text evidence="18">The sequence shown here is derived from an EMBL/GenBank/DDBJ whole genome shotgun (WGS) entry which is preliminary data.</text>
</comment>
<evidence type="ECO:0000256" key="4">
    <source>
        <dbReference type="ARBA" id="ARBA00022452"/>
    </source>
</evidence>
<evidence type="ECO:0000313" key="19">
    <source>
        <dbReference type="Proteomes" id="UP001596978"/>
    </source>
</evidence>
<dbReference type="PANTHER" id="PTHR33619:SF3">
    <property type="entry name" value="POLYSACCHARIDE EXPORT PROTEIN GFCE-RELATED"/>
    <property type="match status" value="1"/>
</dbReference>
<evidence type="ECO:0000256" key="7">
    <source>
        <dbReference type="ARBA" id="ARBA00022729"/>
    </source>
</evidence>